<dbReference type="Proteomes" id="UP000603728">
    <property type="component" value="Unassembled WGS sequence"/>
</dbReference>
<proteinExistence type="predicted"/>
<dbReference type="RefSeq" id="WP_202005819.1">
    <property type="nucleotide sequence ID" value="NZ_JAERSF010000004.1"/>
</dbReference>
<sequence>MKNILIIILILLSKITYSQDFDYIKKLDTIYIPFQKGKYNLKIDYPEEKDGFKNRSYIFNYKKKDAHYFDFELKKTSNRALDFKMVDKLYLRKVRKKTVPINNLKRFNYQDIQCELFTRIKTYYIIDLSEKRNKKYTIYKVMHINSCSYKE</sequence>
<dbReference type="EMBL" id="JAERSF010000004">
    <property type="protein sequence ID" value="MBL0738943.1"/>
    <property type="molecule type" value="Genomic_DNA"/>
</dbReference>
<reference evidence="1 2" key="1">
    <citation type="submission" date="2021-01" db="EMBL/GenBank/DDBJ databases">
        <title>Genome seq and assembly of Flavobacterium sp. GN10.</title>
        <authorList>
            <person name="Chhetri G."/>
        </authorList>
    </citation>
    <scope>NUCLEOTIDE SEQUENCE [LARGE SCALE GENOMIC DNA]</scope>
    <source>
        <strain evidence="1 2">GN10</strain>
    </source>
</reference>
<comment type="caution">
    <text evidence="1">The sequence shown here is derived from an EMBL/GenBank/DDBJ whole genome shotgun (WGS) entry which is preliminary data.</text>
</comment>
<keyword evidence="2" id="KW-1185">Reference proteome</keyword>
<organism evidence="1 2">
    <name type="scientific">Flavobacterium tagetis</name>
    <dbReference type="NCBI Taxonomy" id="2801336"/>
    <lineage>
        <taxon>Bacteria</taxon>
        <taxon>Pseudomonadati</taxon>
        <taxon>Bacteroidota</taxon>
        <taxon>Flavobacteriia</taxon>
        <taxon>Flavobacteriales</taxon>
        <taxon>Flavobacteriaceae</taxon>
        <taxon>Flavobacterium</taxon>
    </lineage>
</organism>
<protein>
    <submittedName>
        <fullName evidence="1">Uncharacterized protein</fullName>
    </submittedName>
</protein>
<name>A0ABS1KI57_9FLAO</name>
<gene>
    <name evidence="1" type="ORF">JI750_18760</name>
</gene>
<evidence type="ECO:0000313" key="1">
    <source>
        <dbReference type="EMBL" id="MBL0738943.1"/>
    </source>
</evidence>
<evidence type="ECO:0000313" key="2">
    <source>
        <dbReference type="Proteomes" id="UP000603728"/>
    </source>
</evidence>
<accession>A0ABS1KI57</accession>